<dbReference type="GO" id="GO:0030313">
    <property type="term" value="C:cell envelope"/>
    <property type="evidence" value="ECO:0007669"/>
    <property type="project" value="UniProtKB-SubCell"/>
</dbReference>
<gene>
    <name evidence="7" type="ORF">B842_01830</name>
</gene>
<evidence type="ECO:0000256" key="3">
    <source>
        <dbReference type="SAM" id="Coils"/>
    </source>
</evidence>
<name>A0A0B5D0Q4_9CORY</name>
<feature type="signal peptide" evidence="4">
    <location>
        <begin position="1"/>
        <end position="24"/>
    </location>
</feature>
<dbReference type="Pfam" id="PF25917">
    <property type="entry name" value="BSH_RND"/>
    <property type="match status" value="1"/>
</dbReference>
<dbReference type="HOGENOM" id="CLU_018816_14_2_11"/>
<protein>
    <submittedName>
        <fullName evidence="7">Putative macrolide-specific efflux protein</fullName>
    </submittedName>
</protein>
<feature type="domain" description="Multidrug resistance protein MdtA-like barrel-sandwich hybrid" evidence="5">
    <location>
        <begin position="52"/>
        <end position="333"/>
    </location>
</feature>
<sequence>MVLLLALGAAAWGILRPGAGPVLAANEVTELRPREVVSTVPVTATVESRHSVALSTHLSGAVEALHVRVGDRVQEGQVLAEIDVSGVQKEIDTQLSQQLATDAANLSAVENAQLQHQHLQDSVNQGLNPQITAAEAALRQAESQYTEAEEAFAVKRANVEQGAEAELHSQATAVDNARRDVYSAALDAARAGMATVNTALAADADAVSPILGELQADHRYDSADKSLTTAQESYDLTLRRLDQELANQQRAVAQAFAARTEAAVALEATKLGVQQQLDTSAAAVDQAWRGMAAAQSAAGQSVSRLRVDISAREARAPMAGVVTAVGAKQGTAATGPLFTIADPERLILRSNVKEIDAAKISVGDEVTFTTPGTGTKRYTGRVLSVSPVAQAPAAGAGESGGQSPRPEFPVEIEVTGDVEGLRIGGSAKVQIVTDKETKGLAVPREALLDDNGSHHVLVLRPVDGGHEVTKVPVTIGILTDLEASVSGVEAGDLVLNQAANHRDSVGQRVNVEKQADQ</sequence>
<dbReference type="Gene3D" id="2.40.50.100">
    <property type="match status" value="1"/>
</dbReference>
<dbReference type="AlphaFoldDB" id="A0A0B5D0Q4"/>
<keyword evidence="4" id="KW-0732">Signal</keyword>
<dbReference type="PANTHER" id="PTHR32347:SF23">
    <property type="entry name" value="BLL5650 PROTEIN"/>
    <property type="match status" value="1"/>
</dbReference>
<dbReference type="STRING" id="1223515.B842_01830"/>
<feature type="coiled-coil region" evidence="3">
    <location>
        <begin position="131"/>
        <end position="158"/>
    </location>
</feature>
<evidence type="ECO:0000313" key="7">
    <source>
        <dbReference type="EMBL" id="AJE32221.1"/>
    </source>
</evidence>
<dbReference type="Proteomes" id="UP000031524">
    <property type="component" value="Chromosome"/>
</dbReference>
<evidence type="ECO:0000313" key="8">
    <source>
        <dbReference type="Proteomes" id="UP000031524"/>
    </source>
</evidence>
<evidence type="ECO:0000259" key="6">
    <source>
        <dbReference type="Pfam" id="PF25990"/>
    </source>
</evidence>
<dbReference type="InterPro" id="IPR050465">
    <property type="entry name" value="UPF0194_transport"/>
</dbReference>
<dbReference type="EMBL" id="CP005286">
    <property type="protein sequence ID" value="AJE32221.1"/>
    <property type="molecule type" value="Genomic_DNA"/>
</dbReference>
<evidence type="ECO:0000259" key="5">
    <source>
        <dbReference type="Pfam" id="PF25917"/>
    </source>
</evidence>
<feature type="domain" description="YknX-like beta-barrel" evidence="6">
    <location>
        <begin position="348"/>
        <end position="431"/>
    </location>
</feature>
<proteinExistence type="predicted"/>
<dbReference type="PANTHER" id="PTHR32347">
    <property type="entry name" value="EFFLUX SYSTEM COMPONENT YKNX-RELATED"/>
    <property type="match status" value="1"/>
</dbReference>
<evidence type="ECO:0000256" key="4">
    <source>
        <dbReference type="SAM" id="SignalP"/>
    </source>
</evidence>
<evidence type="ECO:0000256" key="2">
    <source>
        <dbReference type="ARBA" id="ARBA00023054"/>
    </source>
</evidence>
<comment type="subcellular location">
    <subcellularLocation>
        <location evidence="1">Cell envelope</location>
    </subcellularLocation>
</comment>
<dbReference type="Pfam" id="PF25990">
    <property type="entry name" value="Beta-barrel_YknX"/>
    <property type="match status" value="1"/>
</dbReference>
<accession>A0A0B5D0Q4</accession>
<organism evidence="7 8">
    <name type="scientific">Corynebacterium humireducens NBRC 106098 = DSM 45392</name>
    <dbReference type="NCBI Taxonomy" id="1223515"/>
    <lineage>
        <taxon>Bacteria</taxon>
        <taxon>Bacillati</taxon>
        <taxon>Actinomycetota</taxon>
        <taxon>Actinomycetes</taxon>
        <taxon>Mycobacteriales</taxon>
        <taxon>Corynebacteriaceae</taxon>
        <taxon>Corynebacterium</taxon>
    </lineage>
</organism>
<evidence type="ECO:0000256" key="1">
    <source>
        <dbReference type="ARBA" id="ARBA00004196"/>
    </source>
</evidence>
<dbReference type="KEGG" id="chm:B842_01830"/>
<feature type="chain" id="PRO_5002099478" evidence="4">
    <location>
        <begin position="25"/>
        <end position="517"/>
    </location>
</feature>
<keyword evidence="8" id="KW-1185">Reference proteome</keyword>
<dbReference type="Gene3D" id="1.10.287.470">
    <property type="entry name" value="Helix hairpin bin"/>
    <property type="match status" value="1"/>
</dbReference>
<reference evidence="7 8" key="1">
    <citation type="submission" date="2013-04" db="EMBL/GenBank/DDBJ databases">
        <title>Complete genome sequence of Corynebacterium humireducens DSM 45392(T), isolated from a wastewater-fed microbial fuel cell.</title>
        <authorList>
            <person name="Ruckert C."/>
            <person name="Albersmeier A."/>
            <person name="Kalinowski J."/>
        </authorList>
    </citation>
    <scope>NUCLEOTIDE SEQUENCE [LARGE SCALE GENOMIC DNA]</scope>
    <source>
        <strain evidence="8">MFC-5</strain>
    </source>
</reference>
<keyword evidence="2 3" id="KW-0175">Coiled coil</keyword>
<dbReference type="Gene3D" id="2.40.420.20">
    <property type="match status" value="1"/>
</dbReference>
<dbReference type="InterPro" id="IPR058625">
    <property type="entry name" value="MdtA-like_BSH"/>
</dbReference>
<dbReference type="InterPro" id="IPR058636">
    <property type="entry name" value="Beta-barrel_YknX"/>
</dbReference>
<dbReference type="Gene3D" id="2.40.30.170">
    <property type="match status" value="1"/>
</dbReference>